<evidence type="ECO:0000313" key="10">
    <source>
        <dbReference type="Proteomes" id="UP000045706"/>
    </source>
</evidence>
<dbReference type="GO" id="GO:0016020">
    <property type="term" value="C:membrane"/>
    <property type="evidence" value="ECO:0007669"/>
    <property type="project" value="UniProtKB-SubCell"/>
</dbReference>
<evidence type="ECO:0000256" key="4">
    <source>
        <dbReference type="ARBA" id="ARBA00023136"/>
    </source>
</evidence>
<dbReference type="AlphaFoldDB" id="A0A0G4NC77"/>
<keyword evidence="2 7" id="KW-0812">Transmembrane</keyword>
<comment type="similarity">
    <text evidence="5">Belongs to the SAT4 family.</text>
</comment>
<dbReference type="EMBL" id="CVQI01033717">
    <property type="protein sequence ID" value="CRK43954.1"/>
    <property type="molecule type" value="Genomic_DNA"/>
</dbReference>
<gene>
    <name evidence="9" type="ORF">BN1723_005939</name>
</gene>
<feature type="compositionally biased region" description="Polar residues" evidence="6">
    <location>
        <begin position="379"/>
        <end position="397"/>
    </location>
</feature>
<evidence type="ECO:0000313" key="9">
    <source>
        <dbReference type="EMBL" id="CRK43954.1"/>
    </source>
</evidence>
<feature type="domain" description="Rhodopsin" evidence="8">
    <location>
        <begin position="45"/>
        <end position="285"/>
    </location>
</feature>
<feature type="compositionally biased region" description="Acidic residues" evidence="6">
    <location>
        <begin position="657"/>
        <end position="681"/>
    </location>
</feature>
<dbReference type="Proteomes" id="UP000045706">
    <property type="component" value="Unassembled WGS sequence"/>
</dbReference>
<reference evidence="10" key="1">
    <citation type="submission" date="2015-05" db="EMBL/GenBank/DDBJ databases">
        <authorList>
            <person name="Fogelqvist Johan"/>
        </authorList>
    </citation>
    <scope>NUCLEOTIDE SEQUENCE [LARGE SCALE GENOMIC DNA]</scope>
</reference>
<sequence>MVRFPPPEVLATWPEPNFVDPINRGPALMIVELTILPIALVCLALRLYVRLCIIRKSWWDDWLMVGGAVFASGVTVCAILATQFYGWNLHVWDLTPQQMQQGRQISIAAQTIFLFASGLTKLSMLASYLRIAPLGSAFRKLTWATISIVFALIWIFIIVLWTQCIPVAHYWHVSPSSADSCIGEWPPLAAQAITTVVTDLIVTVLPMPTLWKLRLPVYQRIGLMVLFGFGVIVVVAGAMRTYWTNYVTVHTYDVTWDGFALWMWTAIECNLGIICGCVPVLRRLLPQRMGGSSGTGGRSTRPDPAAPQTIGTAVTRPKKGPAGATVAEEPWEEHGLETMSSRGRANTPVKEPPPGWLPINDTWNRGPYGVHDRYPSKTAYHQSTDEPSASSGSSTQIGLGPKFPSIDPNAMADGSNVADANDLAYQFEGSMRLRPSEEESLNIAQYDLRAKLGNNGVNAVPPSGYRFWQFKTAHGFKKMRPRDGIRYIDPASPPRRRFKLSAVVDNEKYSFAYIDKKMAEIITEMTKHVSKCPSCTVLRRPGVDPFVTLELTVRLVRGRQNGLREPLPGGQGPCQTALAVDTFLAEMARPRGLFQTAFPDYGGLLDGLDAEGKVLGSVGADGKVATLDEGPAAVDYIWTSDDEGEGKAKGVGRGGGDEDCDEGMGDDLDAFDDQIEDENDAENVHSGWSRTEPMSEKRCRTLHNLLE</sequence>
<feature type="transmembrane region" description="Helical" evidence="7">
    <location>
        <begin position="105"/>
        <end position="129"/>
    </location>
</feature>
<feature type="transmembrane region" description="Helical" evidence="7">
    <location>
        <begin position="221"/>
        <end position="239"/>
    </location>
</feature>
<name>A0A0G4NC77_VERLO</name>
<accession>A0A0G4NC77</accession>
<protein>
    <recommendedName>
        <fullName evidence="8">Rhodopsin domain-containing protein</fullName>
    </recommendedName>
</protein>
<keyword evidence="4 7" id="KW-0472">Membrane</keyword>
<dbReference type="PANTHER" id="PTHR33048:SF129">
    <property type="entry name" value="INTEGRAL MEMBRANE PROTEIN-RELATED"/>
    <property type="match status" value="1"/>
</dbReference>
<evidence type="ECO:0000259" key="8">
    <source>
        <dbReference type="Pfam" id="PF20684"/>
    </source>
</evidence>
<evidence type="ECO:0000256" key="2">
    <source>
        <dbReference type="ARBA" id="ARBA00022692"/>
    </source>
</evidence>
<evidence type="ECO:0000256" key="7">
    <source>
        <dbReference type="SAM" id="Phobius"/>
    </source>
</evidence>
<dbReference type="Pfam" id="PF20684">
    <property type="entry name" value="Fung_rhodopsin"/>
    <property type="match status" value="1"/>
</dbReference>
<feature type="region of interest" description="Disordered" evidence="6">
    <location>
        <begin position="289"/>
        <end position="408"/>
    </location>
</feature>
<feature type="transmembrane region" description="Helical" evidence="7">
    <location>
        <begin position="141"/>
        <end position="168"/>
    </location>
</feature>
<feature type="transmembrane region" description="Helical" evidence="7">
    <location>
        <begin position="259"/>
        <end position="281"/>
    </location>
</feature>
<evidence type="ECO:0000256" key="5">
    <source>
        <dbReference type="ARBA" id="ARBA00038359"/>
    </source>
</evidence>
<evidence type="ECO:0000256" key="6">
    <source>
        <dbReference type="SAM" id="MobiDB-lite"/>
    </source>
</evidence>
<evidence type="ECO:0000256" key="1">
    <source>
        <dbReference type="ARBA" id="ARBA00004141"/>
    </source>
</evidence>
<feature type="transmembrane region" description="Helical" evidence="7">
    <location>
        <begin position="27"/>
        <end position="49"/>
    </location>
</feature>
<keyword evidence="3 7" id="KW-1133">Transmembrane helix</keyword>
<organism evidence="9 10">
    <name type="scientific">Verticillium longisporum</name>
    <name type="common">Verticillium dahliae var. longisporum</name>
    <dbReference type="NCBI Taxonomy" id="100787"/>
    <lineage>
        <taxon>Eukaryota</taxon>
        <taxon>Fungi</taxon>
        <taxon>Dikarya</taxon>
        <taxon>Ascomycota</taxon>
        <taxon>Pezizomycotina</taxon>
        <taxon>Sordariomycetes</taxon>
        <taxon>Hypocreomycetidae</taxon>
        <taxon>Glomerellales</taxon>
        <taxon>Plectosphaerellaceae</taxon>
        <taxon>Verticillium</taxon>
    </lineage>
</organism>
<proteinExistence type="inferred from homology"/>
<evidence type="ECO:0000256" key="3">
    <source>
        <dbReference type="ARBA" id="ARBA00022989"/>
    </source>
</evidence>
<dbReference type="PANTHER" id="PTHR33048">
    <property type="entry name" value="PTH11-LIKE INTEGRAL MEMBRANE PROTEIN (AFU_ORTHOLOGUE AFUA_5G11245)"/>
    <property type="match status" value="1"/>
</dbReference>
<comment type="subcellular location">
    <subcellularLocation>
        <location evidence="1">Membrane</location>
        <topology evidence="1">Multi-pass membrane protein</topology>
    </subcellularLocation>
</comment>
<feature type="transmembrane region" description="Helical" evidence="7">
    <location>
        <begin position="61"/>
        <end position="85"/>
    </location>
</feature>
<dbReference type="InterPro" id="IPR049326">
    <property type="entry name" value="Rhodopsin_dom_fungi"/>
</dbReference>
<feature type="region of interest" description="Disordered" evidence="6">
    <location>
        <begin position="643"/>
        <end position="701"/>
    </location>
</feature>
<dbReference type="InterPro" id="IPR052337">
    <property type="entry name" value="SAT4-like"/>
</dbReference>